<evidence type="ECO:0000313" key="4">
    <source>
        <dbReference type="Proteomes" id="UP001194580"/>
    </source>
</evidence>
<dbReference type="PANTHER" id="PTHR11188">
    <property type="entry name" value="ARRESTIN DOMAIN CONTAINING PROTEIN"/>
    <property type="match status" value="1"/>
</dbReference>
<dbReference type="AlphaFoldDB" id="A0AAD4DBA8"/>
<evidence type="ECO:0000313" key="3">
    <source>
        <dbReference type="EMBL" id="KAG0273707.1"/>
    </source>
</evidence>
<dbReference type="PANTHER" id="PTHR11188:SF17">
    <property type="entry name" value="FI21816P1"/>
    <property type="match status" value="1"/>
</dbReference>
<evidence type="ECO:0000259" key="2">
    <source>
        <dbReference type="Pfam" id="PF00339"/>
    </source>
</evidence>
<protein>
    <recommendedName>
        <fullName evidence="2">Arrestin-like N-terminal domain-containing protein</fullName>
    </recommendedName>
</protein>
<dbReference type="GO" id="GO:0015031">
    <property type="term" value="P:protein transport"/>
    <property type="evidence" value="ECO:0007669"/>
    <property type="project" value="TreeGrafter"/>
</dbReference>
<name>A0AAD4DBA8_9FUNG</name>
<keyword evidence="4" id="KW-1185">Reference proteome</keyword>
<gene>
    <name evidence="3" type="ORF">BGZ95_010491</name>
</gene>
<dbReference type="InterPro" id="IPR050357">
    <property type="entry name" value="Arrestin_domain-protein"/>
</dbReference>
<accession>A0AAD4DBA8</accession>
<dbReference type="GO" id="GO:0005737">
    <property type="term" value="C:cytoplasm"/>
    <property type="evidence" value="ECO:0007669"/>
    <property type="project" value="TreeGrafter"/>
</dbReference>
<dbReference type="Proteomes" id="UP001194580">
    <property type="component" value="Unassembled WGS sequence"/>
</dbReference>
<dbReference type="Gene3D" id="2.60.40.640">
    <property type="match status" value="1"/>
</dbReference>
<proteinExistence type="predicted"/>
<feature type="region of interest" description="Disordered" evidence="1">
    <location>
        <begin position="324"/>
        <end position="382"/>
    </location>
</feature>
<dbReference type="Pfam" id="PF00339">
    <property type="entry name" value="Arrestin_N"/>
    <property type="match status" value="1"/>
</dbReference>
<feature type="domain" description="Arrestin-like N-terminal" evidence="2">
    <location>
        <begin position="40"/>
        <end position="144"/>
    </location>
</feature>
<dbReference type="InterPro" id="IPR011021">
    <property type="entry name" value="Arrestin-like_N"/>
</dbReference>
<reference evidence="3" key="1">
    <citation type="journal article" date="2020" name="Fungal Divers.">
        <title>Resolving the Mortierellaceae phylogeny through synthesis of multi-gene phylogenetics and phylogenomics.</title>
        <authorList>
            <person name="Vandepol N."/>
            <person name="Liber J."/>
            <person name="Desiro A."/>
            <person name="Na H."/>
            <person name="Kennedy M."/>
            <person name="Barry K."/>
            <person name="Grigoriev I.V."/>
            <person name="Miller A.N."/>
            <person name="O'Donnell K."/>
            <person name="Stajich J.E."/>
            <person name="Bonito G."/>
        </authorList>
    </citation>
    <scope>NUCLEOTIDE SEQUENCE</scope>
    <source>
        <strain evidence="3">NRRL 28262</strain>
    </source>
</reference>
<dbReference type="InterPro" id="IPR014752">
    <property type="entry name" value="Arrestin-like_C"/>
</dbReference>
<sequence>MAILDFSKDSGKSIAIHFHTRELGPEGQPLYYHTPENPAVIKGHVEFRTIKETKGGDIDFTFEARAESKWTEQHGKATISYHFIKKLQEQSWEIKLNRSNPKTISPGVTRFDFEVPLEAGLPSSIAGTRGWFHYRFKAHIKRSFPHRDMAAKELVWVYSSSLRAGEQHEPKIYKHIWNDVLPVTCTLPSDVLYQGQVVPLTVQFEPFLDNSIHRGQELIVASAFVKMKQYTRLADPKMLNKERNDKKTVFSLPVTEDWPQTSNGFTKTIMVELPGAKQLACALDSPPVAKRHTLKLIMMVYTNVSGEKEAKELRVEMNVKITAPRPEHIKDMSPAHAAPPPYQSIDTDEEDDAMPPEFSRSSSGNNSHGDHPSDVKHPQGLF</sequence>
<feature type="compositionally biased region" description="Basic and acidic residues" evidence="1">
    <location>
        <begin position="368"/>
        <end position="382"/>
    </location>
</feature>
<organism evidence="3 4">
    <name type="scientific">Linnemannia exigua</name>
    <dbReference type="NCBI Taxonomy" id="604196"/>
    <lineage>
        <taxon>Eukaryota</taxon>
        <taxon>Fungi</taxon>
        <taxon>Fungi incertae sedis</taxon>
        <taxon>Mucoromycota</taxon>
        <taxon>Mortierellomycotina</taxon>
        <taxon>Mortierellomycetes</taxon>
        <taxon>Mortierellales</taxon>
        <taxon>Mortierellaceae</taxon>
        <taxon>Linnemannia</taxon>
    </lineage>
</organism>
<dbReference type="EMBL" id="JAAAIL010000706">
    <property type="protein sequence ID" value="KAG0273707.1"/>
    <property type="molecule type" value="Genomic_DNA"/>
</dbReference>
<comment type="caution">
    <text evidence="3">The sequence shown here is derived from an EMBL/GenBank/DDBJ whole genome shotgun (WGS) entry which is preliminary data.</text>
</comment>
<evidence type="ECO:0000256" key="1">
    <source>
        <dbReference type="SAM" id="MobiDB-lite"/>
    </source>
</evidence>